<accession>A0ABT2SYC6</accession>
<dbReference type="RefSeq" id="WP_118798303.1">
    <property type="nucleotide sequence ID" value="NZ_JAOQKJ010000001.1"/>
</dbReference>
<evidence type="ECO:0000313" key="2">
    <source>
        <dbReference type="Proteomes" id="UP001652432"/>
    </source>
</evidence>
<dbReference type="Proteomes" id="UP001652432">
    <property type="component" value="Unassembled WGS sequence"/>
</dbReference>
<comment type="caution">
    <text evidence="1">The sequence shown here is derived from an EMBL/GenBank/DDBJ whole genome shotgun (WGS) entry which is preliminary data.</text>
</comment>
<reference evidence="1 2" key="1">
    <citation type="journal article" date="2021" name="ISME Commun">
        <title>Automated analysis of genomic sequences facilitates high-throughput and comprehensive description of bacteria.</title>
        <authorList>
            <person name="Hitch T.C.A."/>
        </authorList>
    </citation>
    <scope>NUCLEOTIDE SEQUENCE [LARGE SCALE GENOMIC DNA]</scope>
    <source>
        <strain evidence="1 2">Sanger_18</strain>
    </source>
</reference>
<gene>
    <name evidence="1" type="ORF">OCV77_00555</name>
</gene>
<proteinExistence type="predicted"/>
<protein>
    <recommendedName>
        <fullName evidence="3">Zinc ribbon domain-containing protein</fullName>
    </recommendedName>
</protein>
<organism evidence="1 2">
    <name type="scientific">Suilimivivens aceti</name>
    <dbReference type="NCBI Taxonomy" id="2981774"/>
    <lineage>
        <taxon>Bacteria</taxon>
        <taxon>Bacillati</taxon>
        <taxon>Bacillota</taxon>
        <taxon>Clostridia</taxon>
        <taxon>Lachnospirales</taxon>
        <taxon>Lachnospiraceae</taxon>
        <taxon>Suilimivivens</taxon>
    </lineage>
</organism>
<sequence length="104" mass="12276">MMYMHYCKKCHRIMMLTGHKMICPRCTDPLTELRISYLDYVDLGPGEREALLQKCANESELSGLKTTYRMYKYSKWYRELQAENSDELPITVLLAEKANKAHHK</sequence>
<evidence type="ECO:0000313" key="1">
    <source>
        <dbReference type="EMBL" id="MCU6743005.1"/>
    </source>
</evidence>
<name>A0ABT2SYC6_9FIRM</name>
<keyword evidence="2" id="KW-1185">Reference proteome</keyword>
<dbReference type="EMBL" id="JAOQKJ010000001">
    <property type="protein sequence ID" value="MCU6743005.1"/>
    <property type="molecule type" value="Genomic_DNA"/>
</dbReference>
<evidence type="ECO:0008006" key="3">
    <source>
        <dbReference type="Google" id="ProtNLM"/>
    </source>
</evidence>